<dbReference type="Gene3D" id="3.50.50.60">
    <property type="entry name" value="FAD/NAD(P)-binding domain"/>
    <property type="match status" value="1"/>
</dbReference>
<dbReference type="PANTHER" id="PTHR46865">
    <property type="entry name" value="OXIDOREDUCTASE-RELATED"/>
    <property type="match status" value="1"/>
</dbReference>
<organism evidence="2 3">
    <name type="scientific">Candidatus Taylorbacteria bacterium RIFCSPHIGHO2_02_FULL_44_12</name>
    <dbReference type="NCBI Taxonomy" id="1802308"/>
    <lineage>
        <taxon>Bacteria</taxon>
        <taxon>Candidatus Tayloriibacteriota</taxon>
    </lineage>
</organism>
<comment type="caution">
    <text evidence="2">The sequence shown here is derived from an EMBL/GenBank/DDBJ whole genome shotgun (WGS) entry which is preliminary data.</text>
</comment>
<dbReference type="Pfam" id="PF01494">
    <property type="entry name" value="FAD_binding_3"/>
    <property type="match status" value="1"/>
</dbReference>
<dbReference type="InterPro" id="IPR002938">
    <property type="entry name" value="FAD-bd"/>
</dbReference>
<dbReference type="InterPro" id="IPR051704">
    <property type="entry name" value="FAD_aromatic-hydroxylase"/>
</dbReference>
<sequence length="378" mass="43177">MRILVVGAGIGGLTLAGFLKESSIEYDLIEKSSTIKSQGYSLCIWNNGRRILEKLGIAEAFDKAGCPVNYYCVRDGNGNLLRKYNLSNFYSEYGMAHTNISRTVLHTMLIDLVGEEKILFGINIKQIIQRSNKVKVTFSSGEEREYDLVVGSDGIHSEVRSKVFGQGIEKFDDWRVWYAWVDNSFKDRNTITEYIEPNEFVGMFDLKDKTLAILSAPVKHSIWDDVEHRKNRLKVAFKGQVRIGGFIDMLEDRDFIPSDFSHIKMKNIVKGNVVLVGDAAHGFEPHAGLGASMAMEDGYVLAGELMKVGDIYSLKVALRAYQDKRKKRVRIARNLTNRMRGWAFVKSRILRKIINAWMPFFPVSFLLNKYHRLLREEI</sequence>
<dbReference type="SUPFAM" id="SSF51905">
    <property type="entry name" value="FAD/NAD(P)-binding domain"/>
    <property type="match status" value="1"/>
</dbReference>
<evidence type="ECO:0000259" key="1">
    <source>
        <dbReference type="Pfam" id="PF01494"/>
    </source>
</evidence>
<dbReference type="AlphaFoldDB" id="A0A1G2MLP7"/>
<dbReference type="InterPro" id="IPR036188">
    <property type="entry name" value="FAD/NAD-bd_sf"/>
</dbReference>
<proteinExistence type="predicted"/>
<name>A0A1G2MLP7_9BACT</name>
<evidence type="ECO:0000313" key="2">
    <source>
        <dbReference type="EMBL" id="OHA24129.1"/>
    </source>
</evidence>
<accession>A0A1G2MLP7</accession>
<dbReference type="GO" id="GO:0071949">
    <property type="term" value="F:FAD binding"/>
    <property type="evidence" value="ECO:0007669"/>
    <property type="project" value="InterPro"/>
</dbReference>
<evidence type="ECO:0000313" key="3">
    <source>
        <dbReference type="Proteomes" id="UP000178413"/>
    </source>
</evidence>
<gene>
    <name evidence="2" type="ORF">A3D50_01150</name>
</gene>
<dbReference type="EMBL" id="MHRM01000012">
    <property type="protein sequence ID" value="OHA24129.1"/>
    <property type="molecule type" value="Genomic_DNA"/>
</dbReference>
<dbReference type="STRING" id="1802308.A3D50_01150"/>
<feature type="domain" description="FAD-binding" evidence="1">
    <location>
        <begin position="3"/>
        <end position="330"/>
    </location>
</feature>
<protein>
    <recommendedName>
        <fullName evidence="1">FAD-binding domain-containing protein</fullName>
    </recommendedName>
</protein>
<dbReference type="PRINTS" id="PR00420">
    <property type="entry name" value="RNGMNOXGNASE"/>
</dbReference>
<dbReference type="PANTHER" id="PTHR46865:SF8">
    <property type="entry name" value="POSSIBLE OXIDOREDUCTASE"/>
    <property type="match status" value="1"/>
</dbReference>
<reference evidence="2 3" key="1">
    <citation type="journal article" date="2016" name="Nat. Commun.">
        <title>Thousands of microbial genomes shed light on interconnected biogeochemical processes in an aquifer system.</title>
        <authorList>
            <person name="Anantharaman K."/>
            <person name="Brown C.T."/>
            <person name="Hug L.A."/>
            <person name="Sharon I."/>
            <person name="Castelle C.J."/>
            <person name="Probst A.J."/>
            <person name="Thomas B.C."/>
            <person name="Singh A."/>
            <person name="Wilkins M.J."/>
            <person name="Karaoz U."/>
            <person name="Brodie E.L."/>
            <person name="Williams K.H."/>
            <person name="Hubbard S.S."/>
            <person name="Banfield J.F."/>
        </authorList>
    </citation>
    <scope>NUCLEOTIDE SEQUENCE [LARGE SCALE GENOMIC DNA]</scope>
</reference>
<dbReference type="Proteomes" id="UP000178413">
    <property type="component" value="Unassembled WGS sequence"/>
</dbReference>